<comment type="similarity">
    <text evidence="2 9">Belongs to the NAD(P)-dependent epimerase/dehydratase family. Fucose synthase subfamily.</text>
</comment>
<dbReference type="OrthoDB" id="9811425at2"/>
<keyword evidence="5 9" id="KW-0560">Oxidoreductase</keyword>
<dbReference type="Proteomes" id="UP000192266">
    <property type="component" value="Unassembled WGS sequence"/>
</dbReference>
<feature type="active site" description="Proton donor/acceptor" evidence="9">
    <location>
        <position position="137"/>
    </location>
</feature>
<feature type="domain" description="NAD-dependent epimerase/dehydratase" evidence="10">
    <location>
        <begin position="7"/>
        <end position="238"/>
    </location>
</feature>
<keyword evidence="7 9" id="KW-0511">Multifunctional enzyme</keyword>
<feature type="binding site" evidence="9">
    <location>
        <begin position="11"/>
        <end position="17"/>
    </location>
    <ligand>
        <name>NADP(+)</name>
        <dbReference type="ChEBI" id="CHEBI:58349"/>
    </ligand>
</feature>
<dbReference type="UniPathway" id="UPA00128">
    <property type="reaction ID" value="UER00191"/>
</dbReference>
<keyword evidence="12" id="KW-1185">Reference proteome</keyword>
<dbReference type="SUPFAM" id="SSF51735">
    <property type="entry name" value="NAD(P)-binding Rossmann-fold domains"/>
    <property type="match status" value="1"/>
</dbReference>
<evidence type="ECO:0000313" key="11">
    <source>
        <dbReference type="EMBL" id="SMB92703.1"/>
    </source>
</evidence>
<proteinExistence type="inferred from homology"/>
<comment type="pathway">
    <text evidence="1 9">Nucleotide-sugar biosynthesis; GDP-L-fucose biosynthesis via de novo pathway; GDP-L-fucose from GDP-alpha-D-mannose: step 2/2.</text>
</comment>
<gene>
    <name evidence="9" type="primary">fcl</name>
    <name evidence="11" type="ORF">SAMN00120144_3656</name>
</gene>
<dbReference type="InterPro" id="IPR036291">
    <property type="entry name" value="NAD(P)-bd_dom_sf"/>
</dbReference>
<keyword evidence="6 9" id="KW-0413">Isomerase</keyword>
<dbReference type="Pfam" id="PF01370">
    <property type="entry name" value="Epimerase"/>
    <property type="match status" value="1"/>
</dbReference>
<dbReference type="GO" id="GO:0016853">
    <property type="term" value="F:isomerase activity"/>
    <property type="evidence" value="ECO:0007669"/>
    <property type="project" value="UniProtKB-KW"/>
</dbReference>
<dbReference type="CDD" id="cd05239">
    <property type="entry name" value="GDP_FS_SDR_e"/>
    <property type="match status" value="1"/>
</dbReference>
<evidence type="ECO:0000256" key="5">
    <source>
        <dbReference type="ARBA" id="ARBA00023002"/>
    </source>
</evidence>
<evidence type="ECO:0000259" key="10">
    <source>
        <dbReference type="Pfam" id="PF01370"/>
    </source>
</evidence>
<feature type="binding site" evidence="9">
    <location>
        <begin position="164"/>
        <end position="167"/>
    </location>
    <ligand>
        <name>NADP(+)</name>
        <dbReference type="ChEBI" id="CHEBI:58349"/>
    </ligand>
</feature>
<organism evidence="11 12">
    <name type="scientific">Hymenobacter roseosalivarius DSM 11622</name>
    <dbReference type="NCBI Taxonomy" id="645990"/>
    <lineage>
        <taxon>Bacteria</taxon>
        <taxon>Pseudomonadati</taxon>
        <taxon>Bacteroidota</taxon>
        <taxon>Cytophagia</taxon>
        <taxon>Cytophagales</taxon>
        <taxon>Hymenobacteraceae</taxon>
        <taxon>Hymenobacter</taxon>
    </lineage>
</organism>
<feature type="binding site" evidence="9">
    <location>
        <begin position="106"/>
        <end position="109"/>
    </location>
    <ligand>
        <name>NADP(+)</name>
        <dbReference type="ChEBI" id="CHEBI:58349"/>
    </ligand>
</feature>
<dbReference type="EC" id="1.1.1.271" evidence="3 9"/>
<dbReference type="HAMAP" id="MF_00956">
    <property type="entry name" value="GDP_fucose_synth"/>
    <property type="match status" value="1"/>
</dbReference>
<accession>A0A1W1VHH6</accession>
<feature type="binding site" evidence="9">
    <location>
        <position position="203"/>
    </location>
    <ligand>
        <name>substrate</name>
    </ligand>
</feature>
<dbReference type="PANTHER" id="PTHR43238:SF1">
    <property type="entry name" value="GDP-L-FUCOSE SYNTHASE"/>
    <property type="match status" value="1"/>
</dbReference>
<dbReference type="RefSeq" id="WP_084444792.1">
    <property type="nucleotide sequence ID" value="NZ_FWWW01000060.1"/>
</dbReference>
<feature type="binding site" evidence="9">
    <location>
        <position position="270"/>
    </location>
    <ligand>
        <name>substrate</name>
    </ligand>
</feature>
<evidence type="ECO:0000256" key="3">
    <source>
        <dbReference type="ARBA" id="ARBA00012371"/>
    </source>
</evidence>
<evidence type="ECO:0000256" key="1">
    <source>
        <dbReference type="ARBA" id="ARBA00004883"/>
    </source>
</evidence>
<dbReference type="InterPro" id="IPR001509">
    <property type="entry name" value="Epimerase_deHydtase"/>
</dbReference>
<comment type="catalytic activity">
    <reaction evidence="8 9">
        <text>GDP-beta-L-fucose + NADP(+) = GDP-4-dehydro-alpha-D-rhamnose + NADPH + H(+)</text>
        <dbReference type="Rhea" id="RHEA:18885"/>
        <dbReference type="ChEBI" id="CHEBI:15378"/>
        <dbReference type="ChEBI" id="CHEBI:57273"/>
        <dbReference type="ChEBI" id="CHEBI:57783"/>
        <dbReference type="ChEBI" id="CHEBI:57964"/>
        <dbReference type="ChEBI" id="CHEBI:58349"/>
        <dbReference type="EC" id="1.1.1.271"/>
    </reaction>
</comment>
<dbReference type="Gene3D" id="3.90.25.10">
    <property type="entry name" value="UDP-galactose 4-epimerase, domain 1"/>
    <property type="match status" value="1"/>
</dbReference>
<dbReference type="Gene3D" id="3.40.50.720">
    <property type="entry name" value="NAD(P)-binding Rossmann-like Domain"/>
    <property type="match status" value="1"/>
</dbReference>
<evidence type="ECO:0000256" key="4">
    <source>
        <dbReference type="ARBA" id="ARBA00022857"/>
    </source>
</evidence>
<comment type="function">
    <text evidence="9">Catalyzes the two-step NADP-dependent conversion of GDP-4-dehydro-6-deoxy-D-mannose to GDP-fucose, involving an epimerase and a reductase reaction.</text>
</comment>
<feature type="site" description="Important for catalytic activity" evidence="9">
    <location>
        <position position="110"/>
    </location>
</feature>
<dbReference type="STRING" id="645990.SAMN00120144_3656"/>
<feature type="site" description="Important for catalytic activity" evidence="9">
    <location>
        <position position="108"/>
    </location>
</feature>
<evidence type="ECO:0000256" key="9">
    <source>
        <dbReference type="HAMAP-Rule" id="MF_00956"/>
    </source>
</evidence>
<protein>
    <recommendedName>
        <fullName evidence="3 9">GDP-L-fucose synthase</fullName>
        <ecNumber evidence="3 9">1.1.1.271</ecNumber>
    </recommendedName>
    <alternativeName>
        <fullName evidence="9">GDP-4-keto-6-deoxy-D-mannose-3,5-epimerase-4-reductase</fullName>
    </alternativeName>
</protein>
<dbReference type="EMBL" id="FWWW01000060">
    <property type="protein sequence ID" value="SMB92703.1"/>
    <property type="molecule type" value="Genomic_DNA"/>
</dbReference>
<evidence type="ECO:0000256" key="6">
    <source>
        <dbReference type="ARBA" id="ARBA00023235"/>
    </source>
</evidence>
<feature type="binding site" evidence="9">
    <location>
        <position position="210"/>
    </location>
    <ligand>
        <name>substrate</name>
    </ligand>
</feature>
<evidence type="ECO:0000256" key="7">
    <source>
        <dbReference type="ARBA" id="ARBA00023268"/>
    </source>
</evidence>
<dbReference type="AlphaFoldDB" id="A0A1W1VHH6"/>
<evidence type="ECO:0000256" key="2">
    <source>
        <dbReference type="ARBA" id="ARBA00005959"/>
    </source>
</evidence>
<dbReference type="PANTHER" id="PTHR43238">
    <property type="entry name" value="GDP-L-FUCOSE SYNTHASE"/>
    <property type="match status" value="1"/>
</dbReference>
<feature type="binding site" evidence="9">
    <location>
        <position position="180"/>
    </location>
    <ligand>
        <name>NADP(+)</name>
        <dbReference type="ChEBI" id="CHEBI:58349"/>
    </ligand>
</feature>
<sequence length="320" mass="35707">MELSAKIYIAGHRGMVGSAIERRLRAANYQNLVTRTSQELDLRDQAAVADFFATERPEYVFLAAAHVGGIYANSTYPSDFLYDNLMIQANILQQSYVHHVQKLLFLGSSCIYPRLASQPLREEYLLTGSLEQTNEPYAIAKIAGVKQCQAYRRQHGCSFISAIPTNIYGPHDNYHAQNSHVLPALLRKFHEARMNESPTVEVWGTGTPRREFLHVDDLADACLHLMLRYDGSEPINVGTGEDISIADLARLIQRITGYRGKLRFNALMPDGTPRKILDVSKLASMGWRASIALDKGLASVYALAEWESEPQSMGQSVSTT</sequence>
<feature type="binding site" evidence="9">
    <location>
        <position position="141"/>
    </location>
    <ligand>
        <name>NADP(+)</name>
        <dbReference type="ChEBI" id="CHEBI:58349"/>
    </ligand>
</feature>
<name>A0A1W1VHH6_9BACT</name>
<dbReference type="GO" id="GO:0050577">
    <property type="term" value="F:GDP-L-fucose synthase activity"/>
    <property type="evidence" value="ECO:0007669"/>
    <property type="project" value="UniProtKB-UniRule"/>
</dbReference>
<feature type="binding site" evidence="9">
    <location>
        <position position="188"/>
    </location>
    <ligand>
        <name>substrate</name>
    </ligand>
</feature>
<evidence type="ECO:0000313" key="12">
    <source>
        <dbReference type="Proteomes" id="UP000192266"/>
    </source>
</evidence>
<dbReference type="InterPro" id="IPR028614">
    <property type="entry name" value="GDP_fucose/colitose_synth"/>
</dbReference>
<dbReference type="FunFam" id="3.40.50.720:FF:000101">
    <property type="entry name" value="GDP-L-fucose synthase"/>
    <property type="match status" value="1"/>
</dbReference>
<evidence type="ECO:0000256" key="8">
    <source>
        <dbReference type="ARBA" id="ARBA00051935"/>
    </source>
</evidence>
<reference evidence="11 12" key="1">
    <citation type="submission" date="2017-04" db="EMBL/GenBank/DDBJ databases">
        <authorList>
            <person name="Afonso C.L."/>
            <person name="Miller P.J."/>
            <person name="Scott M.A."/>
            <person name="Spackman E."/>
            <person name="Goraichik I."/>
            <person name="Dimitrov K.M."/>
            <person name="Suarez D.L."/>
            <person name="Swayne D.E."/>
        </authorList>
    </citation>
    <scope>NUCLEOTIDE SEQUENCE [LARGE SCALE GENOMIC DNA]</scope>
    <source>
        <strain evidence="11 12">DSM 11622</strain>
    </source>
</reference>
<dbReference type="GO" id="GO:0070401">
    <property type="term" value="F:NADP+ binding"/>
    <property type="evidence" value="ECO:0007669"/>
    <property type="project" value="UniProtKB-UniRule"/>
</dbReference>
<keyword evidence="4 9" id="KW-0521">NADP</keyword>
<dbReference type="GO" id="GO:0042351">
    <property type="term" value="P:'de novo' GDP-L-fucose biosynthetic process"/>
    <property type="evidence" value="ECO:0007669"/>
    <property type="project" value="UniProtKB-UniRule"/>
</dbReference>